<feature type="transmembrane region" description="Helical" evidence="5">
    <location>
        <begin position="79"/>
        <end position="98"/>
    </location>
</feature>
<gene>
    <name evidence="7" type="ORF">GSY63_21440</name>
</gene>
<feature type="domain" description="Major facilitator superfamily (MFS) profile" evidence="6">
    <location>
        <begin position="14"/>
        <end position="384"/>
    </location>
</feature>
<reference evidence="7" key="2">
    <citation type="submission" date="2020-10" db="EMBL/GenBank/DDBJ databases">
        <title>Mucilaginibacter sp. nov., isolated from soil.</title>
        <authorList>
            <person name="Jeon C.O."/>
        </authorList>
    </citation>
    <scope>NUCLEOTIDE SEQUENCE</scope>
    <source>
        <strain evidence="7">R11</strain>
    </source>
</reference>
<dbReference type="CDD" id="cd17393">
    <property type="entry name" value="MFS_MosC_like"/>
    <property type="match status" value="1"/>
</dbReference>
<feature type="transmembrane region" description="Helical" evidence="5">
    <location>
        <begin position="248"/>
        <end position="264"/>
    </location>
</feature>
<evidence type="ECO:0000256" key="5">
    <source>
        <dbReference type="SAM" id="Phobius"/>
    </source>
</evidence>
<proteinExistence type="predicted"/>
<reference evidence="7" key="1">
    <citation type="submission" date="2020-01" db="EMBL/GenBank/DDBJ databases">
        <authorList>
            <person name="Seo Y.L."/>
        </authorList>
    </citation>
    <scope>NUCLEOTIDE SEQUENCE</scope>
    <source>
        <strain evidence="7">R11</strain>
    </source>
</reference>
<dbReference type="EMBL" id="WWEO01000045">
    <property type="protein sequence ID" value="NCD71941.1"/>
    <property type="molecule type" value="Genomic_DNA"/>
</dbReference>
<dbReference type="InterPro" id="IPR051788">
    <property type="entry name" value="MFS_Transporter"/>
</dbReference>
<dbReference type="GO" id="GO:0016020">
    <property type="term" value="C:membrane"/>
    <property type="evidence" value="ECO:0007669"/>
    <property type="project" value="UniProtKB-SubCell"/>
</dbReference>
<feature type="transmembrane region" description="Helical" evidence="5">
    <location>
        <begin position="361"/>
        <end position="380"/>
    </location>
</feature>
<comment type="subcellular location">
    <subcellularLocation>
        <location evidence="1">Membrane</location>
        <topology evidence="1">Multi-pass membrane protein</topology>
    </subcellularLocation>
</comment>
<evidence type="ECO:0000313" key="8">
    <source>
        <dbReference type="Proteomes" id="UP000638732"/>
    </source>
</evidence>
<dbReference type="InterPro" id="IPR036259">
    <property type="entry name" value="MFS_trans_sf"/>
</dbReference>
<organism evidence="7 8">
    <name type="scientific">Mucilaginibacter agri</name>
    <dbReference type="NCBI Taxonomy" id="2695265"/>
    <lineage>
        <taxon>Bacteria</taxon>
        <taxon>Pseudomonadati</taxon>
        <taxon>Bacteroidota</taxon>
        <taxon>Sphingobacteriia</taxon>
        <taxon>Sphingobacteriales</taxon>
        <taxon>Sphingobacteriaceae</taxon>
        <taxon>Mucilaginibacter</taxon>
    </lineage>
</organism>
<sequence>MSAAVPLTPSPRNIRIANAIFFFISGFGYSAWASRIPSIKHNLHLNEAQLGAILFALPVGLILTMPLTNYLLSRYTSKAIMLVGAIAFNIMLCFVGFASAPWQLVIVLVGFGSSRNLFNLSTNAQAVSVQRLYSKSIITTFHGIWSMAGFAGAALGYIMVSFNVATNWHLPAVGLSMTLLSLFAYSNTLYEPVVKQTEKKPIFSLPDKFLIKFSVIAFVSMACENTMYDWSGIYFEKAVHASRSTATAAFVFYMIAMTSGRFIGDKLVNRIGIKRILFYSGIFITLGLFTAVLLPYTITGFIGFMFTGLGVSCIVPLIYSLAGRVKSMSSARALASISTISYLGFLMVPPLVGFIAEATNIRVSFAVIGLMGGIVIWMVSKINEED</sequence>
<dbReference type="PROSITE" id="PS50850">
    <property type="entry name" value="MFS"/>
    <property type="match status" value="1"/>
</dbReference>
<dbReference type="Pfam" id="PF07690">
    <property type="entry name" value="MFS_1"/>
    <property type="match status" value="1"/>
</dbReference>
<dbReference type="PANTHER" id="PTHR23514">
    <property type="entry name" value="BYPASS OF STOP CODON PROTEIN 6"/>
    <property type="match status" value="1"/>
</dbReference>
<dbReference type="InterPro" id="IPR020846">
    <property type="entry name" value="MFS_dom"/>
</dbReference>
<dbReference type="PANTHER" id="PTHR23514:SF13">
    <property type="entry name" value="INNER MEMBRANE PROTEIN YBJJ"/>
    <property type="match status" value="1"/>
</dbReference>
<feature type="transmembrane region" description="Helical" evidence="5">
    <location>
        <begin position="168"/>
        <end position="188"/>
    </location>
</feature>
<dbReference type="InterPro" id="IPR011701">
    <property type="entry name" value="MFS"/>
</dbReference>
<dbReference type="GO" id="GO:0022857">
    <property type="term" value="F:transmembrane transporter activity"/>
    <property type="evidence" value="ECO:0007669"/>
    <property type="project" value="InterPro"/>
</dbReference>
<keyword evidence="2 5" id="KW-0812">Transmembrane</keyword>
<feature type="transmembrane region" description="Helical" evidence="5">
    <location>
        <begin position="143"/>
        <end position="162"/>
    </location>
</feature>
<evidence type="ECO:0000256" key="3">
    <source>
        <dbReference type="ARBA" id="ARBA00022989"/>
    </source>
</evidence>
<dbReference type="Gene3D" id="1.20.1250.20">
    <property type="entry name" value="MFS general substrate transporter like domains"/>
    <property type="match status" value="2"/>
</dbReference>
<feature type="transmembrane region" description="Helical" evidence="5">
    <location>
        <begin position="52"/>
        <end position="72"/>
    </location>
</feature>
<keyword evidence="3 5" id="KW-1133">Transmembrane helix</keyword>
<feature type="transmembrane region" description="Helical" evidence="5">
    <location>
        <begin position="276"/>
        <end position="296"/>
    </location>
</feature>
<feature type="transmembrane region" description="Helical" evidence="5">
    <location>
        <begin position="12"/>
        <end position="32"/>
    </location>
</feature>
<feature type="transmembrane region" description="Helical" evidence="5">
    <location>
        <begin position="302"/>
        <end position="322"/>
    </location>
</feature>
<evidence type="ECO:0000256" key="2">
    <source>
        <dbReference type="ARBA" id="ARBA00022692"/>
    </source>
</evidence>
<evidence type="ECO:0000259" key="6">
    <source>
        <dbReference type="PROSITE" id="PS50850"/>
    </source>
</evidence>
<dbReference type="SUPFAM" id="SSF103473">
    <property type="entry name" value="MFS general substrate transporter"/>
    <property type="match status" value="1"/>
</dbReference>
<dbReference type="Proteomes" id="UP000638732">
    <property type="component" value="Unassembled WGS sequence"/>
</dbReference>
<protein>
    <submittedName>
        <fullName evidence="7">MFS transporter</fullName>
    </submittedName>
</protein>
<keyword evidence="8" id="KW-1185">Reference proteome</keyword>
<dbReference type="RefSeq" id="WP_166587915.1">
    <property type="nucleotide sequence ID" value="NZ_WWEO01000045.1"/>
</dbReference>
<feature type="transmembrane region" description="Helical" evidence="5">
    <location>
        <begin position="334"/>
        <end position="355"/>
    </location>
</feature>
<comment type="caution">
    <text evidence="7">The sequence shown here is derived from an EMBL/GenBank/DDBJ whole genome shotgun (WGS) entry which is preliminary data.</text>
</comment>
<name>A0A965ZLK8_9SPHI</name>
<evidence type="ECO:0000256" key="4">
    <source>
        <dbReference type="ARBA" id="ARBA00023136"/>
    </source>
</evidence>
<evidence type="ECO:0000313" key="7">
    <source>
        <dbReference type="EMBL" id="NCD71941.1"/>
    </source>
</evidence>
<dbReference type="AlphaFoldDB" id="A0A965ZLK8"/>
<accession>A0A965ZLK8</accession>
<evidence type="ECO:0000256" key="1">
    <source>
        <dbReference type="ARBA" id="ARBA00004141"/>
    </source>
</evidence>
<keyword evidence="4 5" id="KW-0472">Membrane</keyword>